<dbReference type="PANTHER" id="PTHR37827:SF1">
    <property type="entry name" value="HNH DOMAIN-CONTAINING PROTEIN"/>
    <property type="match status" value="1"/>
</dbReference>
<reference evidence="2 3" key="1">
    <citation type="submission" date="2019-07" db="EMBL/GenBank/DDBJ databases">
        <title>Genomics analysis of Aphanomyces spp. identifies a new class of oomycete effector associated with host adaptation.</title>
        <authorList>
            <person name="Gaulin E."/>
        </authorList>
    </citation>
    <scope>NUCLEOTIDE SEQUENCE [LARGE SCALE GENOMIC DNA]</scope>
    <source>
        <strain evidence="2 3">ATCC 201684</strain>
    </source>
</reference>
<evidence type="ECO:0000313" key="2">
    <source>
        <dbReference type="EMBL" id="KAF0732499.1"/>
    </source>
</evidence>
<dbReference type="CDD" id="cd20379">
    <property type="entry name" value="Tudor_dTUD-like"/>
    <property type="match status" value="1"/>
</dbReference>
<dbReference type="VEuPathDB" id="FungiDB:AeMF1_021594"/>
<dbReference type="InterPro" id="IPR002999">
    <property type="entry name" value="Tudor"/>
</dbReference>
<dbReference type="AlphaFoldDB" id="A0A6G0WYB1"/>
<dbReference type="PROSITE" id="PS50304">
    <property type="entry name" value="TUDOR"/>
    <property type="match status" value="1"/>
</dbReference>
<gene>
    <name evidence="2" type="ORF">Ae201684_010396</name>
</gene>
<dbReference type="Pfam" id="PF00567">
    <property type="entry name" value="TUDOR"/>
    <property type="match status" value="1"/>
</dbReference>
<evidence type="ECO:0000259" key="1">
    <source>
        <dbReference type="PROSITE" id="PS50304"/>
    </source>
</evidence>
<sequence length="274" mass="31235">MSKSKMTSPELTPELVQSALAASLTNTHDSDVLDYLVELIVEAATEAQTKALQSKFKKKRALTLYDFLSRAVEDTLLDAETTLGEDDIVAVIETANAYLHAKLYPKEEMLEQDNHGYNVGAHCVAIMPEDDEWHEAEVVSAEQLHTKQTIQLRFVEFGNIHDVKVSNVVLEENIVEDNAAKVCAMCERPVNLTEHHLIPRQVHARYLKKGFTREFLNRCIDICRSCHSKIHSTEDNRTLAAEYNTLEKLMAHESIQKYVNYARKQKPRMRIRGL</sequence>
<accession>A0A6G0WYB1</accession>
<dbReference type="PANTHER" id="PTHR37827">
    <property type="entry name" value="TUDOR DOMAIN-CONTAINING PROTEIN"/>
    <property type="match status" value="1"/>
</dbReference>
<feature type="domain" description="Tudor" evidence="1">
    <location>
        <begin position="116"/>
        <end position="178"/>
    </location>
</feature>
<keyword evidence="3" id="KW-1185">Reference proteome</keyword>
<comment type="caution">
    <text evidence="2">The sequence shown here is derived from an EMBL/GenBank/DDBJ whole genome shotgun (WGS) entry which is preliminary data.</text>
</comment>
<proteinExistence type="predicted"/>
<dbReference type="Gene3D" id="2.30.30.140">
    <property type="match status" value="1"/>
</dbReference>
<dbReference type="SUPFAM" id="SSF63748">
    <property type="entry name" value="Tudor/PWWP/MBT"/>
    <property type="match status" value="1"/>
</dbReference>
<organism evidence="2 3">
    <name type="scientific">Aphanomyces euteiches</name>
    <dbReference type="NCBI Taxonomy" id="100861"/>
    <lineage>
        <taxon>Eukaryota</taxon>
        <taxon>Sar</taxon>
        <taxon>Stramenopiles</taxon>
        <taxon>Oomycota</taxon>
        <taxon>Saprolegniomycetes</taxon>
        <taxon>Saprolegniales</taxon>
        <taxon>Verrucalvaceae</taxon>
        <taxon>Aphanomyces</taxon>
    </lineage>
</organism>
<name>A0A6G0WYB1_9STRA</name>
<dbReference type="SMART" id="SM00333">
    <property type="entry name" value="TUDOR"/>
    <property type="match status" value="1"/>
</dbReference>
<protein>
    <recommendedName>
        <fullName evidence="1">Tudor domain-containing protein</fullName>
    </recommendedName>
</protein>
<evidence type="ECO:0000313" key="3">
    <source>
        <dbReference type="Proteomes" id="UP000481153"/>
    </source>
</evidence>
<dbReference type="EMBL" id="VJMJ01000131">
    <property type="protein sequence ID" value="KAF0732499.1"/>
    <property type="molecule type" value="Genomic_DNA"/>
</dbReference>
<dbReference type="Proteomes" id="UP000481153">
    <property type="component" value="Unassembled WGS sequence"/>
</dbReference>